<dbReference type="Proteomes" id="UP000479000">
    <property type="component" value="Unassembled WGS sequence"/>
</dbReference>
<keyword evidence="1" id="KW-0040">ANK repeat</keyword>
<dbReference type="SMART" id="SM00248">
    <property type="entry name" value="ANK"/>
    <property type="match status" value="1"/>
</dbReference>
<evidence type="ECO:0000313" key="3">
    <source>
        <dbReference type="Proteomes" id="UP000479000"/>
    </source>
</evidence>
<dbReference type="OrthoDB" id="6577888at2759"/>
<reference evidence="2 3" key="1">
    <citation type="submission" date="2020-02" db="EMBL/GenBank/DDBJ databases">
        <authorList>
            <person name="Ferguson B K."/>
        </authorList>
    </citation>
    <scope>NUCLEOTIDE SEQUENCE [LARGE SCALE GENOMIC DNA]</scope>
</reference>
<dbReference type="Gene3D" id="1.25.40.20">
    <property type="entry name" value="Ankyrin repeat-containing domain"/>
    <property type="match status" value="1"/>
</dbReference>
<dbReference type="PROSITE" id="PS50088">
    <property type="entry name" value="ANK_REPEAT"/>
    <property type="match status" value="1"/>
</dbReference>
<protein>
    <submittedName>
        <fullName evidence="2">Uncharacterized protein</fullName>
    </submittedName>
</protein>
<gene>
    <name evidence="2" type="ORF">NTEN_LOCUS17681</name>
</gene>
<dbReference type="PROSITE" id="PS50297">
    <property type="entry name" value="ANK_REP_REGION"/>
    <property type="match status" value="1"/>
</dbReference>
<dbReference type="SUPFAM" id="SSF48403">
    <property type="entry name" value="Ankyrin repeat"/>
    <property type="match status" value="1"/>
</dbReference>
<proteinExistence type="predicted"/>
<feature type="repeat" description="ANK" evidence="1">
    <location>
        <begin position="32"/>
        <end position="64"/>
    </location>
</feature>
<dbReference type="AlphaFoldDB" id="A0A6H5H608"/>
<name>A0A6H5H608_9HEMI</name>
<feature type="non-terminal residue" evidence="2">
    <location>
        <position position="1"/>
    </location>
</feature>
<dbReference type="EMBL" id="CADCXU010025722">
    <property type="protein sequence ID" value="CAB0012998.1"/>
    <property type="molecule type" value="Genomic_DNA"/>
</dbReference>
<dbReference type="Pfam" id="PF12796">
    <property type="entry name" value="Ank_2"/>
    <property type="match status" value="1"/>
</dbReference>
<evidence type="ECO:0000313" key="2">
    <source>
        <dbReference type="EMBL" id="CAB0012998.1"/>
    </source>
</evidence>
<evidence type="ECO:0000256" key="1">
    <source>
        <dbReference type="PROSITE-ProRule" id="PRU00023"/>
    </source>
</evidence>
<sequence length="83" mass="9096">GDFLKACACGSLDECAQFIDGIKGPLDCQDAYGRTGLILAAENGHLSIVDYLLERGADPESKDIWGRSYTLLITSQQYNYYLA</sequence>
<keyword evidence="3" id="KW-1185">Reference proteome</keyword>
<dbReference type="InterPro" id="IPR002110">
    <property type="entry name" value="Ankyrin_rpt"/>
</dbReference>
<organism evidence="2 3">
    <name type="scientific">Nesidiocoris tenuis</name>
    <dbReference type="NCBI Taxonomy" id="355587"/>
    <lineage>
        <taxon>Eukaryota</taxon>
        <taxon>Metazoa</taxon>
        <taxon>Ecdysozoa</taxon>
        <taxon>Arthropoda</taxon>
        <taxon>Hexapoda</taxon>
        <taxon>Insecta</taxon>
        <taxon>Pterygota</taxon>
        <taxon>Neoptera</taxon>
        <taxon>Paraneoptera</taxon>
        <taxon>Hemiptera</taxon>
        <taxon>Heteroptera</taxon>
        <taxon>Panheteroptera</taxon>
        <taxon>Cimicomorpha</taxon>
        <taxon>Miridae</taxon>
        <taxon>Dicyphina</taxon>
        <taxon>Nesidiocoris</taxon>
    </lineage>
</organism>
<accession>A0A6H5H608</accession>
<dbReference type="InterPro" id="IPR036770">
    <property type="entry name" value="Ankyrin_rpt-contain_sf"/>
</dbReference>